<dbReference type="EMBL" id="FODS01000001">
    <property type="protein sequence ID" value="SEO06939.1"/>
    <property type="molecule type" value="Genomic_DNA"/>
</dbReference>
<dbReference type="Gene3D" id="3.90.1200.10">
    <property type="match status" value="1"/>
</dbReference>
<dbReference type="InterPro" id="IPR002575">
    <property type="entry name" value="Aminoglycoside_PTrfase"/>
</dbReference>
<organism evidence="2 3">
    <name type="scientific">Salinihabitans flavidus</name>
    <dbReference type="NCBI Taxonomy" id="569882"/>
    <lineage>
        <taxon>Bacteria</taxon>
        <taxon>Pseudomonadati</taxon>
        <taxon>Pseudomonadota</taxon>
        <taxon>Alphaproteobacteria</taxon>
        <taxon>Rhodobacterales</taxon>
        <taxon>Roseobacteraceae</taxon>
        <taxon>Salinihabitans</taxon>
    </lineage>
</organism>
<proteinExistence type="predicted"/>
<accession>A0A1H8LP91</accession>
<evidence type="ECO:0000259" key="1">
    <source>
        <dbReference type="Pfam" id="PF01636"/>
    </source>
</evidence>
<dbReference type="InterPro" id="IPR011009">
    <property type="entry name" value="Kinase-like_dom_sf"/>
</dbReference>
<gene>
    <name evidence="2" type="ORF">SAMN04490248_101233</name>
</gene>
<dbReference type="InterPro" id="IPR052077">
    <property type="entry name" value="CcrZ_PhaseVar_Mediator"/>
</dbReference>
<keyword evidence="2" id="KW-0808">Transferase</keyword>
<sequence>MLGGRTNRAWQITGREGQAVAVKLYSRKSRNPMFPNDPMAEAALLRHLSGTGLVPRLLVDIPTPLGICLVYTMIPGTLWRSDVDVVAATVRRLHRLRAPSGLRKAPDGSAEIAYHTELILDLCSSGQDLQEARPRMAVPPCGQKALLHGDIVPGNLIANESGLYLIDWQCPAIGDPCEDIGVFLSPAMQHLYRGHVLSPAEEAQFLDAYADTELSTRYQKLAPWYHWRMAAYCLWQVENGREEYGAGLKLEWDALQRSLSA</sequence>
<dbReference type="AlphaFoldDB" id="A0A1H8LP91"/>
<dbReference type="Pfam" id="PF01636">
    <property type="entry name" value="APH"/>
    <property type="match status" value="1"/>
</dbReference>
<dbReference type="RefSeq" id="WP_093114794.1">
    <property type="nucleotide sequence ID" value="NZ_FODS01000001.1"/>
</dbReference>
<dbReference type="PANTHER" id="PTHR40086">
    <property type="entry name" value="PHOSPHOTRANSFERASE YTMP-RELATED"/>
    <property type="match status" value="1"/>
</dbReference>
<dbReference type="GO" id="GO:0016740">
    <property type="term" value="F:transferase activity"/>
    <property type="evidence" value="ECO:0007669"/>
    <property type="project" value="UniProtKB-KW"/>
</dbReference>
<evidence type="ECO:0000313" key="2">
    <source>
        <dbReference type="EMBL" id="SEO06939.1"/>
    </source>
</evidence>
<dbReference type="PANTHER" id="PTHR40086:SF1">
    <property type="entry name" value="CELL CYCLE REGULATOR CCRZ"/>
    <property type="match status" value="1"/>
</dbReference>
<keyword evidence="3" id="KW-1185">Reference proteome</keyword>
<feature type="domain" description="Aminoglycoside phosphotransferase" evidence="1">
    <location>
        <begin position="3"/>
        <end position="221"/>
    </location>
</feature>
<evidence type="ECO:0000313" key="3">
    <source>
        <dbReference type="Proteomes" id="UP000198893"/>
    </source>
</evidence>
<reference evidence="2 3" key="1">
    <citation type="submission" date="2016-10" db="EMBL/GenBank/DDBJ databases">
        <authorList>
            <person name="de Groot N.N."/>
        </authorList>
    </citation>
    <scope>NUCLEOTIDE SEQUENCE [LARGE SCALE GENOMIC DNA]</scope>
    <source>
        <strain evidence="2 3">DSM 27842</strain>
    </source>
</reference>
<dbReference type="STRING" id="569882.SAMN04490248_101233"/>
<protein>
    <submittedName>
        <fullName evidence="2">Phosphotransferase enzyme family protein</fullName>
    </submittedName>
</protein>
<dbReference type="SUPFAM" id="SSF56112">
    <property type="entry name" value="Protein kinase-like (PK-like)"/>
    <property type="match status" value="1"/>
</dbReference>
<dbReference type="Proteomes" id="UP000198893">
    <property type="component" value="Unassembled WGS sequence"/>
</dbReference>
<name>A0A1H8LP91_9RHOB</name>